<dbReference type="EMBL" id="JABSTU010005218">
    <property type="protein sequence ID" value="KAH7948602.1"/>
    <property type="molecule type" value="Genomic_DNA"/>
</dbReference>
<dbReference type="Proteomes" id="UP000821866">
    <property type="component" value="Unassembled WGS sequence"/>
</dbReference>
<name>A0A9J6CX90_RHIMP</name>
<protein>
    <submittedName>
        <fullName evidence="2">Uncharacterized protein</fullName>
    </submittedName>
</protein>
<sequence length="131" mass="14816">MGSPENKTPFAEKKDSAPGNMKASQPRITLCRQLARTPSMNSRERFPSGRSWRFCMQTLFSGTLTERPEETDVLVHRVNTGDAQHRRCNLRPLSKHKRVVVDTTLGEMIDTGAVPRSKQVHERALVDTNLD</sequence>
<organism evidence="2 3">
    <name type="scientific">Rhipicephalus microplus</name>
    <name type="common">Cattle tick</name>
    <name type="synonym">Boophilus microplus</name>
    <dbReference type="NCBI Taxonomy" id="6941"/>
    <lineage>
        <taxon>Eukaryota</taxon>
        <taxon>Metazoa</taxon>
        <taxon>Ecdysozoa</taxon>
        <taxon>Arthropoda</taxon>
        <taxon>Chelicerata</taxon>
        <taxon>Arachnida</taxon>
        <taxon>Acari</taxon>
        <taxon>Parasitiformes</taxon>
        <taxon>Ixodida</taxon>
        <taxon>Ixodoidea</taxon>
        <taxon>Ixodidae</taxon>
        <taxon>Rhipicephalinae</taxon>
        <taxon>Rhipicephalus</taxon>
        <taxon>Boophilus</taxon>
    </lineage>
</organism>
<reference evidence="2" key="2">
    <citation type="submission" date="2021-09" db="EMBL/GenBank/DDBJ databases">
        <authorList>
            <person name="Jia N."/>
            <person name="Wang J."/>
            <person name="Shi W."/>
            <person name="Du L."/>
            <person name="Sun Y."/>
            <person name="Zhan W."/>
            <person name="Jiang J."/>
            <person name="Wang Q."/>
            <person name="Zhang B."/>
            <person name="Ji P."/>
            <person name="Sakyi L.B."/>
            <person name="Cui X."/>
            <person name="Yuan T."/>
            <person name="Jiang B."/>
            <person name="Yang W."/>
            <person name="Lam T.T.-Y."/>
            <person name="Chang Q."/>
            <person name="Ding S."/>
            <person name="Wang X."/>
            <person name="Zhu J."/>
            <person name="Ruan X."/>
            <person name="Zhao L."/>
            <person name="Wei J."/>
            <person name="Que T."/>
            <person name="Du C."/>
            <person name="Cheng J."/>
            <person name="Dai P."/>
            <person name="Han X."/>
            <person name="Huang E."/>
            <person name="Gao Y."/>
            <person name="Liu J."/>
            <person name="Shao H."/>
            <person name="Ye R."/>
            <person name="Li L."/>
            <person name="Wei W."/>
            <person name="Wang X."/>
            <person name="Wang C."/>
            <person name="Huo Q."/>
            <person name="Li W."/>
            <person name="Guo W."/>
            <person name="Chen H."/>
            <person name="Chen S."/>
            <person name="Zhou L."/>
            <person name="Zhou L."/>
            <person name="Ni X."/>
            <person name="Tian J."/>
            <person name="Zhou Y."/>
            <person name="Sheng Y."/>
            <person name="Liu T."/>
            <person name="Pan Y."/>
            <person name="Xia L."/>
            <person name="Li J."/>
            <person name="Zhao F."/>
            <person name="Cao W."/>
        </authorList>
    </citation>
    <scope>NUCLEOTIDE SEQUENCE</scope>
    <source>
        <strain evidence="2">Rmic-2018</strain>
        <tissue evidence="2">Larvae</tissue>
    </source>
</reference>
<comment type="caution">
    <text evidence="2">The sequence shown here is derived from an EMBL/GenBank/DDBJ whole genome shotgun (WGS) entry which is preliminary data.</text>
</comment>
<dbReference type="AlphaFoldDB" id="A0A9J6CX90"/>
<evidence type="ECO:0000313" key="2">
    <source>
        <dbReference type="EMBL" id="KAH7948602.1"/>
    </source>
</evidence>
<keyword evidence="3" id="KW-1185">Reference proteome</keyword>
<accession>A0A9J6CX90</accession>
<evidence type="ECO:0000256" key="1">
    <source>
        <dbReference type="SAM" id="MobiDB-lite"/>
    </source>
</evidence>
<feature type="region of interest" description="Disordered" evidence="1">
    <location>
        <begin position="1"/>
        <end position="26"/>
    </location>
</feature>
<proteinExistence type="predicted"/>
<reference evidence="2" key="1">
    <citation type="journal article" date="2020" name="Cell">
        <title>Large-Scale Comparative Analyses of Tick Genomes Elucidate Their Genetic Diversity and Vector Capacities.</title>
        <authorList>
            <consortium name="Tick Genome and Microbiome Consortium (TIGMIC)"/>
            <person name="Jia N."/>
            <person name="Wang J."/>
            <person name="Shi W."/>
            <person name="Du L."/>
            <person name="Sun Y."/>
            <person name="Zhan W."/>
            <person name="Jiang J.F."/>
            <person name="Wang Q."/>
            <person name="Zhang B."/>
            <person name="Ji P."/>
            <person name="Bell-Sakyi L."/>
            <person name="Cui X.M."/>
            <person name="Yuan T.T."/>
            <person name="Jiang B.G."/>
            <person name="Yang W.F."/>
            <person name="Lam T.T."/>
            <person name="Chang Q.C."/>
            <person name="Ding S.J."/>
            <person name="Wang X.J."/>
            <person name="Zhu J.G."/>
            <person name="Ruan X.D."/>
            <person name="Zhao L."/>
            <person name="Wei J.T."/>
            <person name="Ye R.Z."/>
            <person name="Que T.C."/>
            <person name="Du C.H."/>
            <person name="Zhou Y.H."/>
            <person name="Cheng J.X."/>
            <person name="Dai P.F."/>
            <person name="Guo W.B."/>
            <person name="Han X.H."/>
            <person name="Huang E.J."/>
            <person name="Li L.F."/>
            <person name="Wei W."/>
            <person name="Gao Y.C."/>
            <person name="Liu J.Z."/>
            <person name="Shao H.Z."/>
            <person name="Wang X."/>
            <person name="Wang C.C."/>
            <person name="Yang T.C."/>
            <person name="Huo Q.B."/>
            <person name="Li W."/>
            <person name="Chen H.Y."/>
            <person name="Chen S.E."/>
            <person name="Zhou L.G."/>
            <person name="Ni X.B."/>
            <person name="Tian J.H."/>
            <person name="Sheng Y."/>
            <person name="Liu T."/>
            <person name="Pan Y.S."/>
            <person name="Xia L.Y."/>
            <person name="Li J."/>
            <person name="Zhao F."/>
            <person name="Cao W.C."/>
        </authorList>
    </citation>
    <scope>NUCLEOTIDE SEQUENCE</scope>
    <source>
        <strain evidence="2">Rmic-2018</strain>
    </source>
</reference>
<gene>
    <name evidence="2" type="ORF">HPB51_028466</name>
</gene>
<evidence type="ECO:0000313" key="3">
    <source>
        <dbReference type="Proteomes" id="UP000821866"/>
    </source>
</evidence>